<dbReference type="InterPro" id="IPR036683">
    <property type="entry name" value="CO_DH_flav_C_dom_sf"/>
</dbReference>
<feature type="domain" description="FAD-binding PCMH-type" evidence="4">
    <location>
        <begin position="1"/>
        <end position="177"/>
    </location>
</feature>
<dbReference type="Proteomes" id="UP000597444">
    <property type="component" value="Unassembled WGS sequence"/>
</dbReference>
<dbReference type="Pfam" id="PF00941">
    <property type="entry name" value="FAD_binding_5"/>
    <property type="match status" value="1"/>
</dbReference>
<dbReference type="InterPro" id="IPR002346">
    <property type="entry name" value="Mopterin_DH_FAD-bd"/>
</dbReference>
<organism evidence="5 6">
    <name type="scientific">Reticulibacter mediterranei</name>
    <dbReference type="NCBI Taxonomy" id="2778369"/>
    <lineage>
        <taxon>Bacteria</taxon>
        <taxon>Bacillati</taxon>
        <taxon>Chloroflexota</taxon>
        <taxon>Ktedonobacteria</taxon>
        <taxon>Ktedonobacterales</taxon>
        <taxon>Reticulibacteraceae</taxon>
        <taxon>Reticulibacter</taxon>
    </lineage>
</organism>
<evidence type="ECO:0000256" key="1">
    <source>
        <dbReference type="ARBA" id="ARBA00022630"/>
    </source>
</evidence>
<accession>A0A8J3II57</accession>
<comment type="caution">
    <text evidence="5">The sequence shown here is derived from an EMBL/GenBank/DDBJ whole genome shotgun (WGS) entry which is preliminary data.</text>
</comment>
<proteinExistence type="predicted"/>
<dbReference type="GO" id="GO:0071949">
    <property type="term" value="F:FAD binding"/>
    <property type="evidence" value="ECO:0007669"/>
    <property type="project" value="InterPro"/>
</dbReference>
<dbReference type="Gene3D" id="3.30.43.10">
    <property type="entry name" value="Uridine Diphospho-n-acetylenolpyruvylglucosamine Reductase, domain 2"/>
    <property type="match status" value="1"/>
</dbReference>
<dbReference type="InterPro" id="IPR016167">
    <property type="entry name" value="FAD-bd_PCMH_sub1"/>
</dbReference>
<dbReference type="SUPFAM" id="SSF56176">
    <property type="entry name" value="FAD-binding/transporter-associated domain-like"/>
    <property type="match status" value="1"/>
</dbReference>
<dbReference type="FunFam" id="3.30.465.10:FF:000017">
    <property type="entry name" value="Xanthine dehydrogenase, FAD binding subunit"/>
    <property type="match status" value="1"/>
</dbReference>
<dbReference type="PANTHER" id="PTHR42659">
    <property type="entry name" value="XANTHINE DEHYDROGENASE SUBUNIT C-RELATED"/>
    <property type="match status" value="1"/>
</dbReference>
<dbReference type="InterPro" id="IPR005107">
    <property type="entry name" value="CO_DH_flav_C"/>
</dbReference>
<evidence type="ECO:0000256" key="3">
    <source>
        <dbReference type="ARBA" id="ARBA00023002"/>
    </source>
</evidence>
<dbReference type="InterPro" id="IPR016166">
    <property type="entry name" value="FAD-bd_PCMH"/>
</dbReference>
<keyword evidence="3" id="KW-0560">Oxidoreductase</keyword>
<dbReference type="InterPro" id="IPR036318">
    <property type="entry name" value="FAD-bd_PCMH-like_sf"/>
</dbReference>
<keyword evidence="1" id="KW-0285">Flavoprotein</keyword>
<sequence>MKPPRFLYSAPRTLDEVLSLLEEYGPDTKILAGGQSLLPLLNMRLAGPTYLLDINAIGSLDYIEARDDYLAIGAMTRQRQVERSSLIQLRYPLLVEAVRHIGHMQIRNRGTIGGSIAHADPAAELPALLICLGGEVVARSNMGERIIKAEEFFTGYLSTVLEPHELLTEVRLPWLPPQAGWAFLEFARRSGDYALAGAAAILTSSEDDRCATAHIGYLGISGAPVRASAVENILINAWFDHETLDAAADTAAYLVSDELADVHATPAYRRALTVELTKRILQTAWQRRNQQ</sequence>
<dbReference type="EMBL" id="BNJK01000001">
    <property type="protein sequence ID" value="GHO90676.1"/>
    <property type="molecule type" value="Genomic_DNA"/>
</dbReference>
<dbReference type="PROSITE" id="PS51387">
    <property type="entry name" value="FAD_PCMH"/>
    <property type="match status" value="1"/>
</dbReference>
<evidence type="ECO:0000313" key="5">
    <source>
        <dbReference type="EMBL" id="GHO90676.1"/>
    </source>
</evidence>
<dbReference type="AlphaFoldDB" id="A0A8J3II57"/>
<dbReference type="Gene3D" id="3.30.465.10">
    <property type="match status" value="1"/>
</dbReference>
<keyword evidence="2" id="KW-0274">FAD</keyword>
<evidence type="ECO:0000313" key="6">
    <source>
        <dbReference type="Proteomes" id="UP000597444"/>
    </source>
</evidence>
<keyword evidence="6" id="KW-1185">Reference proteome</keyword>
<evidence type="ECO:0000256" key="2">
    <source>
        <dbReference type="ARBA" id="ARBA00022827"/>
    </source>
</evidence>
<dbReference type="InterPro" id="IPR051312">
    <property type="entry name" value="Diverse_Substr_Oxidored"/>
</dbReference>
<dbReference type="PANTHER" id="PTHR42659:SF2">
    <property type="entry name" value="XANTHINE DEHYDROGENASE SUBUNIT C-RELATED"/>
    <property type="match status" value="1"/>
</dbReference>
<dbReference type="SMART" id="SM01092">
    <property type="entry name" value="CO_deh_flav_C"/>
    <property type="match status" value="1"/>
</dbReference>
<dbReference type="Pfam" id="PF03450">
    <property type="entry name" value="CO_deh_flav_C"/>
    <property type="match status" value="1"/>
</dbReference>
<dbReference type="SUPFAM" id="SSF55447">
    <property type="entry name" value="CO dehydrogenase flavoprotein C-terminal domain-like"/>
    <property type="match status" value="1"/>
</dbReference>
<dbReference type="Gene3D" id="3.30.390.50">
    <property type="entry name" value="CO dehydrogenase flavoprotein, C-terminal domain"/>
    <property type="match status" value="1"/>
</dbReference>
<reference evidence="5" key="1">
    <citation type="submission" date="2020-10" db="EMBL/GenBank/DDBJ databases">
        <title>Taxonomic study of unclassified bacteria belonging to the class Ktedonobacteria.</title>
        <authorList>
            <person name="Yabe S."/>
            <person name="Wang C.M."/>
            <person name="Zheng Y."/>
            <person name="Sakai Y."/>
            <person name="Cavaletti L."/>
            <person name="Monciardini P."/>
            <person name="Donadio S."/>
        </authorList>
    </citation>
    <scope>NUCLEOTIDE SEQUENCE</scope>
    <source>
        <strain evidence="5">ID150040</strain>
    </source>
</reference>
<protein>
    <submittedName>
        <fullName evidence="5">Carbon monoxide dehydrogenase</fullName>
    </submittedName>
</protein>
<dbReference type="InterPro" id="IPR016169">
    <property type="entry name" value="FAD-bd_PCMH_sub2"/>
</dbReference>
<evidence type="ECO:0000259" key="4">
    <source>
        <dbReference type="PROSITE" id="PS51387"/>
    </source>
</evidence>
<dbReference type="RefSeq" id="WP_220201625.1">
    <property type="nucleotide sequence ID" value="NZ_BNJK01000001.1"/>
</dbReference>
<gene>
    <name evidence="5" type="ORF">KSF_007240</name>
</gene>
<name>A0A8J3II57_9CHLR</name>
<dbReference type="GO" id="GO:0016491">
    <property type="term" value="F:oxidoreductase activity"/>
    <property type="evidence" value="ECO:0007669"/>
    <property type="project" value="UniProtKB-KW"/>
</dbReference>